<gene>
    <name evidence="1" type="ORF">RJJ37_01410</name>
</gene>
<dbReference type="Proteomes" id="UP001269402">
    <property type="component" value="Unassembled WGS sequence"/>
</dbReference>
<keyword evidence="2" id="KW-1185">Reference proteome</keyword>
<comment type="caution">
    <text evidence="1">The sequence shown here is derived from an EMBL/GenBank/DDBJ whole genome shotgun (WGS) entry which is preliminary data.</text>
</comment>
<name>A0AAW8NVC1_9HYPH</name>
<evidence type="ECO:0000313" key="1">
    <source>
        <dbReference type="EMBL" id="MDR9758296.1"/>
    </source>
</evidence>
<dbReference type="EMBL" id="JAVLSH010000001">
    <property type="protein sequence ID" value="MDR9758296.1"/>
    <property type="molecule type" value="Genomic_DNA"/>
</dbReference>
<dbReference type="AlphaFoldDB" id="A0AAW8NVC1"/>
<accession>A0AAW8NVC1</accession>
<organism evidence="1 2">
    <name type="scientific">Rhizobium redzepovicii</name>
    <dbReference type="NCBI Taxonomy" id="2867518"/>
    <lineage>
        <taxon>Bacteria</taxon>
        <taxon>Pseudomonadati</taxon>
        <taxon>Pseudomonadota</taxon>
        <taxon>Alphaproteobacteria</taxon>
        <taxon>Hyphomicrobiales</taxon>
        <taxon>Rhizobiaceae</taxon>
        <taxon>Rhizobium/Agrobacterium group</taxon>
        <taxon>Rhizobium</taxon>
    </lineage>
</organism>
<evidence type="ECO:0000313" key="2">
    <source>
        <dbReference type="Proteomes" id="UP001269402"/>
    </source>
</evidence>
<proteinExistence type="predicted"/>
<sequence>MLYFFDLDPDSDFWPARPKIIRIWAGSAELKLLSWNISRNSPGMAEAKGEAKTGPFHEPLLIWLKRVILPRFHLRIQRQGETG</sequence>
<reference evidence="2" key="1">
    <citation type="submission" date="2023-07" db="EMBL/GenBank/DDBJ databases">
        <title>Genomic characterization of faba bean (Vicia faba) microsymbionts in Mexican soils.</title>
        <authorList>
            <person name="Rivera Orduna F.N."/>
            <person name="Guevara-Luna J."/>
            <person name="Yan J."/>
            <person name="Arroyo-Herrera I."/>
            <person name="Li Y."/>
            <person name="Vasquez-Murrieta M.S."/>
            <person name="Wang E.T."/>
        </authorList>
    </citation>
    <scope>NUCLEOTIDE SEQUENCE [LARGE SCALE GENOMIC DNA]</scope>
    <source>
        <strain evidence="2">CH6</strain>
    </source>
</reference>
<dbReference type="RefSeq" id="WP_183852385.1">
    <property type="nucleotide sequence ID" value="NZ_JAVLSH010000001.1"/>
</dbReference>
<protein>
    <submittedName>
        <fullName evidence="1">Uncharacterized protein</fullName>
    </submittedName>
</protein>